<evidence type="ECO:0000259" key="2">
    <source>
        <dbReference type="PROSITE" id="PS50126"/>
    </source>
</evidence>
<dbReference type="Gene3D" id="2.40.50.140">
    <property type="entry name" value="Nucleic acid-binding proteins"/>
    <property type="match status" value="1"/>
</dbReference>
<name>A0A0A9CQN9_ARUDO</name>
<feature type="domain" description="S1 motif" evidence="2">
    <location>
        <begin position="285"/>
        <end position="354"/>
    </location>
</feature>
<sequence length="433" mass="47098">MPPPPPRGLLPPLARTKPVLPAAKSLAPRQAQVQARARAQPVALARSKRLDDALSAGFVRLLNASPVQDEDASGVGGGGRYDPKPGDFAVGVVVSGSEARLDVAVGADLLATLLAKELLPLDRGGADPAAGASTPRPGSVGVVAGPSMDEEAARKQKRGSRALVAPGTVVFAEVLGRTLSGRPLLSARRLFRRLAWHRARQIMQLDEPIEVQIYEWNTGGLLTRIEGLRAFLPKFELMDRISTFTDLKNKVGCSIHVCIVKLDEETNDLIISEKRAWEMTYLKEGTLLQGTVRKIFPYGAQVRIAGTNRSGLLHISNISQGCVLSVSDILKIDDEVKVLVIKSDVPDKIALSIADLESAPGLFRSDKAKVFSEAEEMARRYRDQLPVISQNAKSDDDLPRETIPFDDEATLYANWKWFKFLQHSKPGDNHNGT</sequence>
<dbReference type="AlphaFoldDB" id="A0A0A9CQN9"/>
<dbReference type="EMBL" id="GBRH01219286">
    <property type="protein sequence ID" value="JAD78609.1"/>
    <property type="molecule type" value="Transcribed_RNA"/>
</dbReference>
<proteinExistence type="predicted"/>
<dbReference type="CDD" id="cd04465">
    <property type="entry name" value="S1_RPS1_repeat_ec2_hs2"/>
    <property type="match status" value="1"/>
</dbReference>
<evidence type="ECO:0000313" key="3">
    <source>
        <dbReference type="EMBL" id="JAD78609.1"/>
    </source>
</evidence>
<dbReference type="InterPro" id="IPR012340">
    <property type="entry name" value="NA-bd_OB-fold"/>
</dbReference>
<accession>A0A0A9CQN9</accession>
<dbReference type="SMART" id="SM00316">
    <property type="entry name" value="S1"/>
    <property type="match status" value="2"/>
</dbReference>
<reference evidence="3" key="1">
    <citation type="submission" date="2014-09" db="EMBL/GenBank/DDBJ databases">
        <authorList>
            <person name="Magalhaes I.L.F."/>
            <person name="Oliveira U."/>
            <person name="Santos F.R."/>
            <person name="Vidigal T.H.D.A."/>
            <person name="Brescovit A.D."/>
            <person name="Santos A.J."/>
        </authorList>
    </citation>
    <scope>NUCLEOTIDE SEQUENCE</scope>
    <source>
        <tissue evidence="3">Shoot tissue taken approximately 20 cm above the soil surface</tissue>
    </source>
</reference>
<dbReference type="GO" id="GO:0003723">
    <property type="term" value="F:RNA binding"/>
    <property type="evidence" value="ECO:0007669"/>
    <property type="project" value="TreeGrafter"/>
</dbReference>
<dbReference type="GO" id="GO:0043489">
    <property type="term" value="P:RNA stabilization"/>
    <property type="evidence" value="ECO:0007669"/>
    <property type="project" value="TreeGrafter"/>
</dbReference>
<organism evidence="3">
    <name type="scientific">Arundo donax</name>
    <name type="common">Giant reed</name>
    <name type="synonym">Donax arundinaceus</name>
    <dbReference type="NCBI Taxonomy" id="35708"/>
    <lineage>
        <taxon>Eukaryota</taxon>
        <taxon>Viridiplantae</taxon>
        <taxon>Streptophyta</taxon>
        <taxon>Embryophyta</taxon>
        <taxon>Tracheophyta</taxon>
        <taxon>Spermatophyta</taxon>
        <taxon>Magnoliopsida</taxon>
        <taxon>Liliopsida</taxon>
        <taxon>Poales</taxon>
        <taxon>Poaceae</taxon>
        <taxon>PACMAD clade</taxon>
        <taxon>Arundinoideae</taxon>
        <taxon>Arundineae</taxon>
        <taxon>Arundo</taxon>
    </lineage>
</organism>
<dbReference type="PANTHER" id="PTHR15838">
    <property type="entry name" value="NUCLEOLAR PROTEIN OF 40 KDA"/>
    <property type="match status" value="1"/>
</dbReference>
<reference evidence="3" key="2">
    <citation type="journal article" date="2015" name="Data Brief">
        <title>Shoot transcriptome of the giant reed, Arundo donax.</title>
        <authorList>
            <person name="Barrero R.A."/>
            <person name="Guerrero F.D."/>
            <person name="Moolhuijzen P."/>
            <person name="Goolsby J.A."/>
            <person name="Tidwell J."/>
            <person name="Bellgard S.E."/>
            <person name="Bellgard M.I."/>
        </authorList>
    </citation>
    <scope>NUCLEOTIDE SEQUENCE</scope>
    <source>
        <tissue evidence="3">Shoot tissue taken approximately 20 cm above the soil surface</tissue>
    </source>
</reference>
<dbReference type="SUPFAM" id="SSF50249">
    <property type="entry name" value="Nucleic acid-binding proteins"/>
    <property type="match status" value="2"/>
</dbReference>
<protein>
    <recommendedName>
        <fullName evidence="2">S1 motif domain-containing protein</fullName>
    </recommendedName>
</protein>
<dbReference type="PROSITE" id="PS50126">
    <property type="entry name" value="S1"/>
    <property type="match status" value="2"/>
</dbReference>
<feature type="region of interest" description="Disordered" evidence="1">
    <location>
        <begin position="126"/>
        <end position="159"/>
    </location>
</feature>
<evidence type="ECO:0000256" key="1">
    <source>
        <dbReference type="SAM" id="MobiDB-lite"/>
    </source>
</evidence>
<dbReference type="Pfam" id="PF00575">
    <property type="entry name" value="S1"/>
    <property type="match status" value="1"/>
</dbReference>
<dbReference type="PANTHER" id="PTHR15838:SF3">
    <property type="entry name" value="PROTEIN PIGMENT DEFECTIVE 338, CHLOROPLASTIC"/>
    <property type="match status" value="1"/>
</dbReference>
<dbReference type="InterPro" id="IPR003029">
    <property type="entry name" value="S1_domain"/>
</dbReference>
<feature type="domain" description="S1 motif" evidence="2">
    <location>
        <begin position="206"/>
        <end position="274"/>
    </location>
</feature>